<dbReference type="RefSeq" id="WP_048353990.1">
    <property type="nucleotide sequence ID" value="NZ_CP095476.1"/>
</dbReference>
<dbReference type="SUPFAM" id="SSF53187">
    <property type="entry name" value="Zn-dependent exopeptidases"/>
    <property type="match status" value="1"/>
</dbReference>
<keyword evidence="13" id="KW-1185">Reference proteome</keyword>
<dbReference type="GO" id="GO:0004181">
    <property type="term" value="F:metallocarboxypeptidase activity"/>
    <property type="evidence" value="ECO:0007669"/>
    <property type="project" value="InterPro"/>
</dbReference>
<dbReference type="EMBL" id="LECW02000020">
    <property type="protein sequence ID" value="KRT93564.1"/>
    <property type="molecule type" value="Genomic_DNA"/>
</dbReference>
<feature type="chain" id="PRO_5006668781" evidence="8">
    <location>
        <begin position="29"/>
        <end position="547"/>
    </location>
</feature>
<dbReference type="PANTHER" id="PTHR11705:SF143">
    <property type="entry name" value="SLL0236 PROTEIN"/>
    <property type="match status" value="1"/>
</dbReference>
<comment type="cofactor">
    <cofactor evidence="1">
        <name>Zn(2+)</name>
        <dbReference type="ChEBI" id="CHEBI:29105"/>
    </cofactor>
</comment>
<gene>
    <name evidence="10" type="ORF">AB447_217310</name>
    <name evidence="11" type="ORF">P8828_14460</name>
</gene>
<dbReference type="GO" id="GO:0006508">
    <property type="term" value="P:proteolysis"/>
    <property type="evidence" value="ECO:0007669"/>
    <property type="project" value="UniProtKB-KW"/>
</dbReference>
<dbReference type="PANTHER" id="PTHR11705">
    <property type="entry name" value="PROTEASE FAMILY M14 CARBOXYPEPTIDASE A,B"/>
    <property type="match status" value="1"/>
</dbReference>
<evidence type="ECO:0000256" key="8">
    <source>
        <dbReference type="SAM" id="SignalP"/>
    </source>
</evidence>
<feature type="domain" description="Peptidase M14" evidence="9">
    <location>
        <begin position="66"/>
        <end position="336"/>
    </location>
</feature>
<reference evidence="10 12" key="1">
    <citation type="journal article" date="2015" name="Int. J. Syst. Evol. Microbiol.">
        <title>Bacillus glycinifermentans sp. nov., isolated from fermented soybean paste.</title>
        <authorList>
            <person name="Kim S.J."/>
            <person name="Dunlap C.A."/>
            <person name="Kwon S.W."/>
            <person name="Rooney A.P."/>
        </authorList>
    </citation>
    <scope>NUCLEOTIDE SEQUENCE [LARGE SCALE GENOMIC DNA]</scope>
    <source>
        <strain evidence="10 12">GO-13</strain>
    </source>
</reference>
<evidence type="ECO:0000313" key="12">
    <source>
        <dbReference type="Proteomes" id="UP000036168"/>
    </source>
</evidence>
<dbReference type="OrthoDB" id="5294005at2"/>
<evidence type="ECO:0000313" key="10">
    <source>
        <dbReference type="EMBL" id="KRT93564.1"/>
    </source>
</evidence>
<evidence type="ECO:0000256" key="5">
    <source>
        <dbReference type="ARBA" id="ARBA00022833"/>
    </source>
</evidence>
<keyword evidence="8" id="KW-0732">Signal</keyword>
<dbReference type="InterPro" id="IPR000834">
    <property type="entry name" value="Peptidase_M14"/>
</dbReference>
<sequence>MSVQKRVQALFGISLLLGGLMLSDAVHAADTPYYGKFYTQPEQLSSLYPEPDVTFQTPAFVKDDEAFTTQEEMMRFITRLTKKSPNVKMKNIGFSIEKRAIPVLYFTKDDRILPVSSKPTIWLEAQIHGNEPASGESALAIAEKLAGPYGDKVLQKVNVIIVPRINPDGSYQFNRRLASGIDANRDHVKLESPELRALHREFNKYSPEVVIDAHEYGVGQNEFQNIGEKGALKYHDLLILSGKNLNIPEGIRSASDSLFVTGVREKLSEKGFSNDFYYTTGKTKDGKIEIHEGGPEARIGRNAFALQPALSFLVESRGIDIGRENFKRRVAAQVTTHETIIDTTVKHAAEIKHLVASEKWKLIQKGAKADDKDQVVIKSGFAGPFKDTLKMADIASGQTIDVPVQYYSSSQAVPVLSRTRPVAYLVLPGHGDIDRKLKDQGLKSAALPFKQKLSAEAYQVTSKETAGESEGRPVVQVETALKRVKKEFPKGTKVYVTAQPQTNLLSIALEPESVDSFVSTGYISSEKGKELPVYRFMLDQKALHLQK</sequence>
<evidence type="ECO:0000256" key="2">
    <source>
        <dbReference type="ARBA" id="ARBA00005988"/>
    </source>
</evidence>
<evidence type="ECO:0000256" key="4">
    <source>
        <dbReference type="ARBA" id="ARBA00022801"/>
    </source>
</evidence>
<evidence type="ECO:0000256" key="6">
    <source>
        <dbReference type="ARBA" id="ARBA00023049"/>
    </source>
</evidence>
<evidence type="ECO:0000313" key="13">
    <source>
        <dbReference type="Proteomes" id="UP001341297"/>
    </source>
</evidence>
<evidence type="ECO:0000313" key="11">
    <source>
        <dbReference type="EMBL" id="MEC0486009.1"/>
    </source>
</evidence>
<reference evidence="11 13" key="3">
    <citation type="submission" date="2023-03" db="EMBL/GenBank/DDBJ databases">
        <title>Agriculturally important microbes genome sequencing.</title>
        <authorList>
            <person name="Dunlap C."/>
        </authorList>
    </citation>
    <scope>NUCLEOTIDE SEQUENCE [LARGE SCALE GENOMIC DNA]</scope>
    <source>
        <strain evidence="11 13">CBP-3203</strain>
    </source>
</reference>
<dbReference type="Proteomes" id="UP001341297">
    <property type="component" value="Unassembled WGS sequence"/>
</dbReference>
<keyword evidence="3" id="KW-0645">Protease</keyword>
<comment type="similarity">
    <text evidence="2 7">Belongs to the peptidase M14 family.</text>
</comment>
<dbReference type="GO" id="GO:0005615">
    <property type="term" value="C:extracellular space"/>
    <property type="evidence" value="ECO:0007669"/>
    <property type="project" value="TreeGrafter"/>
</dbReference>
<evidence type="ECO:0000256" key="3">
    <source>
        <dbReference type="ARBA" id="ARBA00022670"/>
    </source>
</evidence>
<organism evidence="10 12">
    <name type="scientific">Bacillus glycinifermentans</name>
    <dbReference type="NCBI Taxonomy" id="1664069"/>
    <lineage>
        <taxon>Bacteria</taxon>
        <taxon>Bacillati</taxon>
        <taxon>Bacillota</taxon>
        <taxon>Bacilli</taxon>
        <taxon>Bacillales</taxon>
        <taxon>Bacillaceae</taxon>
        <taxon>Bacillus</taxon>
    </lineage>
</organism>
<dbReference type="STRING" id="1664069.BGLY_0800"/>
<dbReference type="CDD" id="cd06242">
    <property type="entry name" value="M14-like"/>
    <property type="match status" value="1"/>
</dbReference>
<comment type="caution">
    <text evidence="10">The sequence shown here is derived from an EMBL/GenBank/DDBJ whole genome shotgun (WGS) entry which is preliminary data.</text>
</comment>
<accession>A0A0T6BPW4</accession>
<reference evidence="10" key="2">
    <citation type="submission" date="2015-10" db="EMBL/GenBank/DDBJ databases">
        <authorList>
            <person name="Gilbert D.G."/>
        </authorList>
    </citation>
    <scope>NUCLEOTIDE SEQUENCE</scope>
    <source>
        <strain evidence="10">GO-13</strain>
    </source>
</reference>
<dbReference type="Gene3D" id="3.40.630.10">
    <property type="entry name" value="Zn peptidases"/>
    <property type="match status" value="1"/>
</dbReference>
<dbReference type="PROSITE" id="PS52035">
    <property type="entry name" value="PEPTIDASE_M14"/>
    <property type="match status" value="1"/>
</dbReference>
<proteinExistence type="inferred from homology"/>
<keyword evidence="4" id="KW-0378">Hydrolase</keyword>
<evidence type="ECO:0000259" key="9">
    <source>
        <dbReference type="PROSITE" id="PS52035"/>
    </source>
</evidence>
<keyword evidence="5" id="KW-0862">Zinc</keyword>
<comment type="caution">
    <text evidence="7">Lacks conserved residue(s) required for the propagation of feature annotation.</text>
</comment>
<dbReference type="EMBL" id="JARRTL010000014">
    <property type="protein sequence ID" value="MEC0486009.1"/>
    <property type="molecule type" value="Genomic_DNA"/>
</dbReference>
<dbReference type="SMART" id="SM00631">
    <property type="entry name" value="Zn_pept"/>
    <property type="match status" value="1"/>
</dbReference>
<evidence type="ECO:0000256" key="7">
    <source>
        <dbReference type="PROSITE-ProRule" id="PRU01379"/>
    </source>
</evidence>
<keyword evidence="6" id="KW-0482">Metalloprotease</keyword>
<evidence type="ECO:0000256" key="1">
    <source>
        <dbReference type="ARBA" id="ARBA00001947"/>
    </source>
</evidence>
<dbReference type="Pfam" id="PF00246">
    <property type="entry name" value="Peptidase_M14"/>
    <property type="match status" value="1"/>
</dbReference>
<dbReference type="Proteomes" id="UP000036168">
    <property type="component" value="Unassembled WGS sequence"/>
</dbReference>
<dbReference type="GO" id="GO:0008270">
    <property type="term" value="F:zinc ion binding"/>
    <property type="evidence" value="ECO:0007669"/>
    <property type="project" value="InterPro"/>
</dbReference>
<feature type="signal peptide" evidence="8">
    <location>
        <begin position="1"/>
        <end position="28"/>
    </location>
</feature>
<protein>
    <submittedName>
        <fullName evidence="11">M14 family metallocarboxypeptidase</fullName>
    </submittedName>
    <submittedName>
        <fullName evidence="10">Peptidase M14</fullName>
    </submittedName>
</protein>
<name>A0A0T6BPW4_9BACI</name>
<dbReference type="AlphaFoldDB" id="A0A0T6BPW4"/>